<keyword evidence="2" id="KW-0614">Plasmid</keyword>
<dbReference type="Proteomes" id="UP000238523">
    <property type="component" value="Plasmid pRLN3"/>
</dbReference>
<proteinExistence type="predicted"/>
<evidence type="ECO:0000313" key="3">
    <source>
        <dbReference type="Proteomes" id="UP000238523"/>
    </source>
</evidence>
<organism evidence="2 3">
    <name type="scientific">Rhizobium leguminosarum</name>
    <dbReference type="NCBI Taxonomy" id="384"/>
    <lineage>
        <taxon>Bacteria</taxon>
        <taxon>Pseudomonadati</taxon>
        <taxon>Pseudomonadota</taxon>
        <taxon>Alphaproteobacteria</taxon>
        <taxon>Hyphomicrobiales</taxon>
        <taxon>Rhizobiaceae</taxon>
        <taxon>Rhizobium/Agrobacterium group</taxon>
        <taxon>Rhizobium</taxon>
    </lineage>
</organism>
<sequence length="59" mass="6330">MRAWPWSFPFAVSTEAAPAPAGLPFDAVDTNRLRTGASTGPGRQSERNGFADKRGKAPR</sequence>
<name>A0A2K9ZHD7_RHILE</name>
<feature type="compositionally biased region" description="Basic and acidic residues" evidence="1">
    <location>
        <begin position="44"/>
        <end position="59"/>
    </location>
</feature>
<accession>A0A2K9ZHD7</accession>
<geneLocation type="plasmid" evidence="3">
    <name>prln3</name>
</geneLocation>
<dbReference type="EMBL" id="CP025015">
    <property type="protein sequence ID" value="AUW47673.1"/>
    <property type="molecule type" value="Genomic_DNA"/>
</dbReference>
<evidence type="ECO:0000256" key="1">
    <source>
        <dbReference type="SAM" id="MobiDB-lite"/>
    </source>
</evidence>
<reference evidence="2 3" key="1">
    <citation type="submission" date="2017-11" db="EMBL/GenBank/DDBJ databases">
        <title>Complete genome of Rhizobium leguminosarum Norway, an ineffective micro-symbiont.</title>
        <authorList>
            <person name="Hoffrichter A."/>
            <person name="Liang J."/>
            <person name="Brachmann A."/>
            <person name="Marin M."/>
        </authorList>
    </citation>
    <scope>NUCLEOTIDE SEQUENCE [LARGE SCALE GENOMIC DNA]</scope>
    <source>
        <strain evidence="2 3">Norway</strain>
        <plasmid evidence="3">Plasmid prln3</plasmid>
    </source>
</reference>
<dbReference type="AlphaFoldDB" id="A0A2K9ZHD7"/>
<evidence type="ECO:0000313" key="2">
    <source>
        <dbReference type="EMBL" id="AUW47673.1"/>
    </source>
</evidence>
<gene>
    <name evidence="2" type="ORF">CUJ84_pRLN3000566</name>
</gene>
<protein>
    <submittedName>
        <fullName evidence="2">Uncharacterized protein</fullName>
    </submittedName>
</protein>
<feature type="region of interest" description="Disordered" evidence="1">
    <location>
        <begin position="19"/>
        <end position="59"/>
    </location>
</feature>